<dbReference type="Proteomes" id="UP000292402">
    <property type="component" value="Unassembled WGS sequence"/>
</dbReference>
<protein>
    <submittedName>
        <fullName evidence="2">Uncharacterized protein</fullName>
    </submittedName>
</protein>
<evidence type="ECO:0000313" key="2">
    <source>
        <dbReference type="EMBL" id="RYN50248.1"/>
    </source>
</evidence>
<comment type="caution">
    <text evidence="2">The sequence shown here is derived from an EMBL/GenBank/DDBJ whole genome shotgun (WGS) entry which is preliminary data.</text>
</comment>
<organism evidence="2 3">
    <name type="scientific">Alternaria tenuissima</name>
    <dbReference type="NCBI Taxonomy" id="119927"/>
    <lineage>
        <taxon>Eukaryota</taxon>
        <taxon>Fungi</taxon>
        <taxon>Dikarya</taxon>
        <taxon>Ascomycota</taxon>
        <taxon>Pezizomycotina</taxon>
        <taxon>Dothideomycetes</taxon>
        <taxon>Pleosporomycetidae</taxon>
        <taxon>Pleosporales</taxon>
        <taxon>Pleosporineae</taxon>
        <taxon>Pleosporaceae</taxon>
        <taxon>Alternaria</taxon>
        <taxon>Alternaria sect. Alternaria</taxon>
        <taxon>Alternaria alternata complex</taxon>
    </lineage>
</organism>
<gene>
    <name evidence="2" type="ORF">AA0114_g6066</name>
</gene>
<proteinExistence type="predicted"/>
<dbReference type="AlphaFoldDB" id="A0A4Q4MG50"/>
<accession>A0A4Q4MG50</accession>
<reference evidence="3" key="1">
    <citation type="journal article" date="2019" name="bioRxiv">
        <title>Genomics, evolutionary history and diagnostics of the Alternaria alternata species group including apple and Asian pear pathotypes.</title>
        <authorList>
            <person name="Armitage A.D."/>
            <person name="Cockerton H.M."/>
            <person name="Sreenivasaprasad S."/>
            <person name="Woodhall J.W."/>
            <person name="Lane C.R."/>
            <person name="Harrison R.J."/>
            <person name="Clarkson J.P."/>
        </authorList>
    </citation>
    <scope>NUCLEOTIDE SEQUENCE [LARGE SCALE GENOMIC DNA]</scope>
    <source>
        <strain evidence="3">FERA 1082</strain>
    </source>
</reference>
<sequence length="36" mass="3933">MALRTCFIFALRLAAVYLCGSTSTLERSGAQIQQIV</sequence>
<evidence type="ECO:0000313" key="3">
    <source>
        <dbReference type="Proteomes" id="UP000292402"/>
    </source>
</evidence>
<keyword evidence="1" id="KW-0732">Signal</keyword>
<feature type="chain" id="PRO_5020324471" evidence="1">
    <location>
        <begin position="22"/>
        <end position="36"/>
    </location>
</feature>
<name>A0A4Q4MG50_9PLEO</name>
<dbReference type="EMBL" id="PDXA01000018">
    <property type="protein sequence ID" value="RYN50248.1"/>
    <property type="molecule type" value="Genomic_DNA"/>
</dbReference>
<feature type="signal peptide" evidence="1">
    <location>
        <begin position="1"/>
        <end position="21"/>
    </location>
</feature>
<evidence type="ECO:0000256" key="1">
    <source>
        <dbReference type="SAM" id="SignalP"/>
    </source>
</evidence>